<evidence type="ECO:0000313" key="5">
    <source>
        <dbReference type="Proteomes" id="UP000600865"/>
    </source>
</evidence>
<evidence type="ECO:0000256" key="1">
    <source>
        <dbReference type="ARBA" id="ARBA00023012"/>
    </source>
</evidence>
<dbReference type="PROSITE" id="PS50894">
    <property type="entry name" value="HPT"/>
    <property type="match status" value="1"/>
</dbReference>
<evidence type="ECO:0000313" key="4">
    <source>
        <dbReference type="EMBL" id="GGX59107.1"/>
    </source>
</evidence>
<dbReference type="GO" id="GO:0000160">
    <property type="term" value="P:phosphorelay signal transduction system"/>
    <property type="evidence" value="ECO:0007669"/>
    <property type="project" value="UniProtKB-KW"/>
</dbReference>
<dbReference type="Proteomes" id="UP000600865">
    <property type="component" value="Unassembled WGS sequence"/>
</dbReference>
<dbReference type="EMBL" id="BMYV01000001">
    <property type="protein sequence ID" value="GGX59107.1"/>
    <property type="molecule type" value="Genomic_DNA"/>
</dbReference>
<sequence>MRVGCLVSQTMTDSPEIDFDHLNRYVGGDADLTREVFGLFRNQVEMWGRGLRADSDDEVWSSVAHSLKGSARAVGAMELANLCEGAETLIGDDRRPGAREVAVEKLEHRISQVLDEIARWEYKDDMRRLKSQ</sequence>
<feature type="modified residue" description="Phosphohistidine" evidence="2">
    <location>
        <position position="65"/>
    </location>
</feature>
<accession>A0A918KDN7</accession>
<reference evidence="4 5" key="1">
    <citation type="journal article" date="2014" name="Int. J. Syst. Evol. Microbiol.">
        <title>Complete genome sequence of Corynebacterium casei LMG S-19264T (=DSM 44701T), isolated from a smear-ripened cheese.</title>
        <authorList>
            <consortium name="US DOE Joint Genome Institute (JGI-PGF)"/>
            <person name="Walter F."/>
            <person name="Albersmeier A."/>
            <person name="Kalinowski J."/>
            <person name="Ruckert C."/>
        </authorList>
    </citation>
    <scope>NUCLEOTIDE SEQUENCE [LARGE SCALE GENOMIC DNA]</scope>
    <source>
        <strain evidence="4 5">KCTC 23968</strain>
    </source>
</reference>
<dbReference type="AlphaFoldDB" id="A0A918KDN7"/>
<name>A0A918KDN7_9PROT</name>
<dbReference type="GO" id="GO:0004672">
    <property type="term" value="F:protein kinase activity"/>
    <property type="evidence" value="ECO:0007669"/>
    <property type="project" value="UniProtKB-ARBA"/>
</dbReference>
<comment type="caution">
    <text evidence="4">The sequence shown here is derived from an EMBL/GenBank/DDBJ whole genome shotgun (WGS) entry which is preliminary data.</text>
</comment>
<evidence type="ECO:0000259" key="3">
    <source>
        <dbReference type="PROSITE" id="PS50894"/>
    </source>
</evidence>
<gene>
    <name evidence="4" type="ORF">GCM10011309_05820</name>
</gene>
<evidence type="ECO:0000256" key="2">
    <source>
        <dbReference type="PROSITE-ProRule" id="PRU00110"/>
    </source>
</evidence>
<keyword evidence="1" id="KW-0902">Two-component regulatory system</keyword>
<dbReference type="InterPro" id="IPR008207">
    <property type="entry name" value="Sig_transdc_His_kin_Hpt_dom"/>
</dbReference>
<dbReference type="CDD" id="cd00088">
    <property type="entry name" value="HPT"/>
    <property type="match status" value="1"/>
</dbReference>
<keyword evidence="2" id="KW-0597">Phosphoprotein</keyword>
<dbReference type="SUPFAM" id="SSF47226">
    <property type="entry name" value="Histidine-containing phosphotransfer domain, HPT domain"/>
    <property type="match status" value="1"/>
</dbReference>
<protein>
    <recommendedName>
        <fullName evidence="3">HPt domain-containing protein</fullName>
    </recommendedName>
</protein>
<dbReference type="Gene3D" id="1.20.120.160">
    <property type="entry name" value="HPT domain"/>
    <property type="match status" value="1"/>
</dbReference>
<organism evidence="4 5">
    <name type="scientific">Litorimonas cladophorae</name>
    <dbReference type="NCBI Taxonomy" id="1220491"/>
    <lineage>
        <taxon>Bacteria</taxon>
        <taxon>Pseudomonadati</taxon>
        <taxon>Pseudomonadota</taxon>
        <taxon>Alphaproteobacteria</taxon>
        <taxon>Maricaulales</taxon>
        <taxon>Robiginitomaculaceae</taxon>
    </lineage>
</organism>
<proteinExistence type="predicted"/>
<keyword evidence="5" id="KW-1185">Reference proteome</keyword>
<dbReference type="Pfam" id="PF01627">
    <property type="entry name" value="Hpt"/>
    <property type="match status" value="1"/>
</dbReference>
<dbReference type="InterPro" id="IPR036641">
    <property type="entry name" value="HPT_dom_sf"/>
</dbReference>
<feature type="domain" description="HPt" evidence="3">
    <location>
        <begin position="25"/>
        <end position="120"/>
    </location>
</feature>